<dbReference type="PRINTS" id="PR00792">
    <property type="entry name" value="PEPSIN"/>
</dbReference>
<keyword evidence="3" id="KW-0645">Protease</keyword>
<dbReference type="InterPro" id="IPR001461">
    <property type="entry name" value="Aspartic_peptidase_A1"/>
</dbReference>
<dbReference type="GO" id="GO:0006508">
    <property type="term" value="P:proteolysis"/>
    <property type="evidence" value="ECO:0007669"/>
    <property type="project" value="UniProtKB-KW"/>
</dbReference>
<keyword evidence="3" id="KW-0378">Hydrolase</keyword>
<dbReference type="EMBL" id="AK417158">
    <property type="protein sequence ID" value="BAN20373.1"/>
    <property type="molecule type" value="mRNA"/>
</dbReference>
<dbReference type="GO" id="GO:0004190">
    <property type="term" value="F:aspartic-type endopeptidase activity"/>
    <property type="evidence" value="ECO:0007669"/>
    <property type="project" value="InterPro"/>
</dbReference>
<protein>
    <submittedName>
        <fullName evidence="3">Lysosomal aspartic protease</fullName>
    </submittedName>
</protein>
<evidence type="ECO:0000256" key="1">
    <source>
        <dbReference type="ARBA" id="ARBA00007447"/>
    </source>
</evidence>
<dbReference type="PROSITE" id="PS51767">
    <property type="entry name" value="PEPTIDASE_A1"/>
    <property type="match status" value="1"/>
</dbReference>
<accession>R4WCT5</accession>
<dbReference type="PANTHER" id="PTHR47966">
    <property type="entry name" value="BETA-SITE APP-CLEAVING ENZYME, ISOFORM A-RELATED"/>
    <property type="match status" value="1"/>
</dbReference>
<dbReference type="InterPro" id="IPR021109">
    <property type="entry name" value="Peptidase_aspartic_dom_sf"/>
</dbReference>
<evidence type="ECO:0000313" key="3">
    <source>
        <dbReference type="EMBL" id="BAN20373.1"/>
    </source>
</evidence>
<dbReference type="InterPro" id="IPR033121">
    <property type="entry name" value="PEPTIDASE_A1"/>
</dbReference>
<comment type="similarity">
    <text evidence="1">Belongs to the peptidase A1 family.</text>
</comment>
<organism evidence="3">
    <name type="scientific">Riptortus pedestris</name>
    <name type="common">Bean bug</name>
    <dbReference type="NCBI Taxonomy" id="329032"/>
    <lineage>
        <taxon>Eukaryota</taxon>
        <taxon>Metazoa</taxon>
        <taxon>Ecdysozoa</taxon>
        <taxon>Arthropoda</taxon>
        <taxon>Hexapoda</taxon>
        <taxon>Insecta</taxon>
        <taxon>Pterygota</taxon>
        <taxon>Neoptera</taxon>
        <taxon>Paraneoptera</taxon>
        <taxon>Hemiptera</taxon>
        <taxon>Heteroptera</taxon>
        <taxon>Panheteroptera</taxon>
        <taxon>Pentatomomorpha</taxon>
        <taxon>Coreoidea</taxon>
        <taxon>Alydidae</taxon>
        <taxon>Riptortus</taxon>
    </lineage>
</organism>
<proteinExistence type="evidence at transcript level"/>
<name>R4WCT5_RIPPE</name>
<dbReference type="AlphaFoldDB" id="R4WCT5"/>
<dbReference type="Pfam" id="PF00026">
    <property type="entry name" value="Asp"/>
    <property type="match status" value="1"/>
</dbReference>
<reference evidence="3" key="1">
    <citation type="journal article" date="2013" name="PLoS ONE">
        <title>Gene expression in gut symbiotic organ of stinkbug affected by extracellular bacterial symbiont.</title>
        <authorList>
            <person name="Futahashi R."/>
            <person name="Tanaka K."/>
            <person name="Tanahashi M."/>
            <person name="Nikoh N."/>
            <person name="Kikuchi Y."/>
            <person name="Lee B.L."/>
            <person name="Fukatsu T."/>
        </authorList>
    </citation>
    <scope>NUCLEOTIDE SEQUENCE</scope>
    <source>
        <tissue evidence="3">Midgut</tissue>
    </source>
</reference>
<sequence>MLNRLFIFSFIFSVYTAYAFISIPLHKERNPLVKELLNELVNSSFIINKKSIHPSQDLHFNNLQYYGHIKIGEPKGQSFKVSFTTLSTSIYVPSIAATLSCGPKNHKTFIETDSKTFKATGNVTDNNPLPYTSLKEGYDTVEVDGFAVTGQQILLILDGKCDGLVYDGVVGIGFSDLNKNPSLLANLYKNKRIPQYVVGLSLNRNPKCRNQCGEIVFGGWNSTNVNTKSLSYIDAVRYPYTSNWKIVLNQVLIGSREIVRNRYALIDTSSSFIWLPKSEIKIIENATHMIPYNSFYLLDKLQVKNLPSLTFSIGGLDYTLNGEDYVDTVDDVKGLSIVLIRSNEGLQIPKDTWILGTAFVGKYYTILDYTNRKVAFATKSGCSLVAPLPSMILLIFFATVIKVWTS</sequence>
<evidence type="ECO:0000259" key="2">
    <source>
        <dbReference type="PROSITE" id="PS51767"/>
    </source>
</evidence>
<dbReference type="Gene3D" id="2.60.40.1960">
    <property type="match status" value="1"/>
</dbReference>
<feature type="domain" description="Peptidase A1" evidence="2">
    <location>
        <begin position="65"/>
        <end position="377"/>
    </location>
</feature>
<dbReference type="Gene3D" id="2.40.70.10">
    <property type="entry name" value="Acid Proteases"/>
    <property type="match status" value="2"/>
</dbReference>
<dbReference type="SUPFAM" id="SSF50630">
    <property type="entry name" value="Acid proteases"/>
    <property type="match status" value="1"/>
</dbReference>